<keyword evidence="11" id="KW-1185">Reference proteome</keyword>
<evidence type="ECO:0000256" key="7">
    <source>
        <dbReference type="ARBA" id="ARBA00023136"/>
    </source>
</evidence>
<dbReference type="GO" id="GO:0055085">
    <property type="term" value="P:transmembrane transport"/>
    <property type="evidence" value="ECO:0007669"/>
    <property type="project" value="TreeGrafter"/>
</dbReference>
<feature type="transmembrane region" description="Helical" evidence="9">
    <location>
        <begin position="341"/>
        <end position="366"/>
    </location>
</feature>
<dbReference type="Pfam" id="PF01594">
    <property type="entry name" value="AI-2E_transport"/>
    <property type="match status" value="1"/>
</dbReference>
<keyword evidence="4" id="KW-1003">Cell membrane</keyword>
<feature type="transmembrane region" description="Helical" evidence="9">
    <location>
        <begin position="276"/>
        <end position="295"/>
    </location>
</feature>
<dbReference type="RefSeq" id="WP_083701322.1">
    <property type="nucleotide sequence ID" value="NZ_BMEH01000007.1"/>
</dbReference>
<evidence type="ECO:0000256" key="1">
    <source>
        <dbReference type="ARBA" id="ARBA00004651"/>
    </source>
</evidence>
<feature type="transmembrane region" description="Helical" evidence="9">
    <location>
        <begin position="242"/>
        <end position="270"/>
    </location>
</feature>
<accession>A0A1N7Q6H8</accession>
<dbReference type="PANTHER" id="PTHR21716:SF53">
    <property type="entry name" value="PERMEASE PERM-RELATED"/>
    <property type="match status" value="1"/>
</dbReference>
<feature type="transmembrane region" description="Helical" evidence="9">
    <location>
        <begin position="302"/>
        <end position="321"/>
    </location>
</feature>
<evidence type="ECO:0000313" key="10">
    <source>
        <dbReference type="EMBL" id="SIT18500.1"/>
    </source>
</evidence>
<feature type="transmembrane region" description="Helical" evidence="9">
    <location>
        <begin position="76"/>
        <end position="99"/>
    </location>
</feature>
<evidence type="ECO:0000256" key="6">
    <source>
        <dbReference type="ARBA" id="ARBA00022989"/>
    </source>
</evidence>
<evidence type="ECO:0000256" key="2">
    <source>
        <dbReference type="ARBA" id="ARBA00009773"/>
    </source>
</evidence>
<comment type="subcellular location">
    <subcellularLocation>
        <location evidence="1">Cell membrane</location>
        <topology evidence="1">Multi-pass membrane protein</topology>
    </subcellularLocation>
</comment>
<feature type="transmembrane region" description="Helical" evidence="9">
    <location>
        <begin position="26"/>
        <end position="45"/>
    </location>
</feature>
<dbReference type="GO" id="GO:0005886">
    <property type="term" value="C:plasma membrane"/>
    <property type="evidence" value="ECO:0007669"/>
    <property type="project" value="UniProtKB-SubCell"/>
</dbReference>
<proteinExistence type="inferred from homology"/>
<sequence>MGLEAVPRPPFQPGQAAMHDNARRRMTLTTLIVASLIAAILHIGAEIFLPLAFAVVITFALSPVVTFLRNRGLPNLVAVLGAVTVTFVAIGLFMLVVAAQVGTLARDLPTFQANIVTKLDSVQDSGDGTGVIARLTRMITEIGDRINAGLPEDPDAEAPQPVQVKVMSDRNAFEVLRDLVLPLIGPVATAGLVIVVVIFMLLERDELRDRLIRLVGTNDIHKSTQVMEDAGSRVARYLLMQLLVNVIYAVPIGLGLWVIGVPNAVLWGMLTLVLRFVPYVGSIMAAVFPLFLAIAASPDWSMLLWTGALFLVIELITSNIIEPWLYGSGTGVSPLAIIVSAIFWTWIWGPMGLVLSTPLTVCLVVLGRHIPQFEVFNILFGDEPVLAPHSRLYQRLLVGDVVESTFRAEEALEEQYLSDYHRDVGIPALLLAQSDYERGIVDKDQELRMAAAAMRFLDELDAVVVEELEEASAMEQAADRADRPTTNGGSQGRGHTLVSIGGQSELDDVAARMLAQAARAEGAEVTSLVHVDLAPSRFSAVTSVGAGCVVLNFLDSKPPRVALLHIRRIKRAAPKMRVGVVIWQASPDMDDADMGAEARGIGADFCVGRMEDALREAFSDADPVPLPEPLRSPVRKRARIRAAV</sequence>
<evidence type="ECO:0000256" key="9">
    <source>
        <dbReference type="SAM" id="Phobius"/>
    </source>
</evidence>
<organism evidence="10 11">
    <name type="scientific">Gemmobacter megaterium</name>
    <dbReference type="NCBI Taxonomy" id="1086013"/>
    <lineage>
        <taxon>Bacteria</taxon>
        <taxon>Pseudomonadati</taxon>
        <taxon>Pseudomonadota</taxon>
        <taxon>Alphaproteobacteria</taxon>
        <taxon>Rhodobacterales</taxon>
        <taxon>Paracoccaceae</taxon>
        <taxon>Gemmobacter</taxon>
    </lineage>
</organism>
<evidence type="ECO:0000256" key="4">
    <source>
        <dbReference type="ARBA" id="ARBA00022475"/>
    </source>
</evidence>
<evidence type="ECO:0000256" key="8">
    <source>
        <dbReference type="SAM" id="MobiDB-lite"/>
    </source>
</evidence>
<evidence type="ECO:0000256" key="3">
    <source>
        <dbReference type="ARBA" id="ARBA00022448"/>
    </source>
</evidence>
<dbReference type="OrthoDB" id="9799225at2"/>
<feature type="region of interest" description="Disordered" evidence="8">
    <location>
        <begin position="475"/>
        <end position="494"/>
    </location>
</feature>
<name>A0A1N7Q6H8_9RHOB</name>
<evidence type="ECO:0000313" key="11">
    <source>
        <dbReference type="Proteomes" id="UP000186141"/>
    </source>
</evidence>
<dbReference type="Proteomes" id="UP000186141">
    <property type="component" value="Unassembled WGS sequence"/>
</dbReference>
<feature type="transmembrane region" description="Helical" evidence="9">
    <location>
        <begin position="51"/>
        <end position="69"/>
    </location>
</feature>
<comment type="similarity">
    <text evidence="2">Belongs to the autoinducer-2 exporter (AI-2E) (TC 2.A.86) family.</text>
</comment>
<reference evidence="10 11" key="1">
    <citation type="submission" date="2017-01" db="EMBL/GenBank/DDBJ databases">
        <authorList>
            <person name="Mah S.A."/>
            <person name="Swanson W.J."/>
            <person name="Moy G.W."/>
            <person name="Vacquier V.D."/>
        </authorList>
    </citation>
    <scope>NUCLEOTIDE SEQUENCE [LARGE SCALE GENOMIC DNA]</scope>
    <source>
        <strain evidence="10 11">DSM 26375</strain>
    </source>
</reference>
<dbReference type="PANTHER" id="PTHR21716">
    <property type="entry name" value="TRANSMEMBRANE PROTEIN"/>
    <property type="match status" value="1"/>
</dbReference>
<keyword evidence="5 9" id="KW-0812">Transmembrane</keyword>
<dbReference type="AlphaFoldDB" id="A0A1N7Q6H8"/>
<feature type="transmembrane region" description="Helical" evidence="9">
    <location>
        <begin position="179"/>
        <end position="202"/>
    </location>
</feature>
<keyword evidence="6 9" id="KW-1133">Transmembrane helix</keyword>
<protein>
    <submittedName>
        <fullName evidence="10">Predicted PurR-regulated permease PerM</fullName>
    </submittedName>
</protein>
<dbReference type="EMBL" id="FTOT01000007">
    <property type="protein sequence ID" value="SIT18500.1"/>
    <property type="molecule type" value="Genomic_DNA"/>
</dbReference>
<keyword evidence="3" id="KW-0813">Transport</keyword>
<keyword evidence="7 9" id="KW-0472">Membrane</keyword>
<gene>
    <name evidence="10" type="ORF">SAMN05421774_107153</name>
</gene>
<evidence type="ECO:0000256" key="5">
    <source>
        <dbReference type="ARBA" id="ARBA00022692"/>
    </source>
</evidence>
<dbReference type="InterPro" id="IPR002549">
    <property type="entry name" value="AI-2E-like"/>
</dbReference>